<keyword evidence="11" id="KW-1185">Reference proteome</keyword>
<reference evidence="10" key="1">
    <citation type="submission" date="2020-06" db="EMBL/GenBank/DDBJ databases">
        <title>Draft genome of Bugula neritina, a colonial animal packing powerful symbionts and potential medicines.</title>
        <authorList>
            <person name="Rayko M."/>
        </authorList>
    </citation>
    <scope>NUCLEOTIDE SEQUENCE [LARGE SCALE GENOMIC DNA]</scope>
    <source>
        <strain evidence="10">Kwan_BN1</strain>
    </source>
</reference>
<feature type="signal peptide" evidence="8">
    <location>
        <begin position="1"/>
        <end position="39"/>
    </location>
</feature>
<dbReference type="PRINTS" id="PR00205">
    <property type="entry name" value="CADHERIN"/>
</dbReference>
<dbReference type="GO" id="GO:0005886">
    <property type="term" value="C:plasma membrane"/>
    <property type="evidence" value="ECO:0007669"/>
    <property type="project" value="InterPro"/>
</dbReference>
<evidence type="ECO:0000256" key="5">
    <source>
        <dbReference type="ARBA" id="ARBA00022989"/>
    </source>
</evidence>
<dbReference type="Pfam" id="PF00028">
    <property type="entry name" value="Cadherin"/>
    <property type="match status" value="7"/>
</dbReference>
<gene>
    <name evidence="10" type="ORF">EB796_022664</name>
</gene>
<keyword evidence="2" id="KW-0812">Transmembrane</keyword>
<accession>A0A7J7IYN7</accession>
<evidence type="ECO:0000256" key="6">
    <source>
        <dbReference type="ARBA" id="ARBA00023136"/>
    </source>
</evidence>
<feature type="domain" description="Cadherin" evidence="9">
    <location>
        <begin position="257"/>
        <end position="356"/>
    </location>
</feature>
<feature type="domain" description="Cadherin" evidence="9">
    <location>
        <begin position="1020"/>
        <end position="1131"/>
    </location>
</feature>
<feature type="domain" description="Cadherin" evidence="9">
    <location>
        <begin position="593"/>
        <end position="689"/>
    </location>
</feature>
<evidence type="ECO:0000313" key="11">
    <source>
        <dbReference type="Proteomes" id="UP000593567"/>
    </source>
</evidence>
<evidence type="ECO:0000256" key="7">
    <source>
        <dbReference type="PROSITE-ProRule" id="PRU00043"/>
    </source>
</evidence>
<feature type="domain" description="Cadherin" evidence="9">
    <location>
        <begin position="1132"/>
        <end position="1232"/>
    </location>
</feature>
<dbReference type="PROSITE" id="PS00232">
    <property type="entry name" value="CADHERIN_1"/>
    <property type="match status" value="5"/>
</dbReference>
<dbReference type="Proteomes" id="UP000593567">
    <property type="component" value="Unassembled WGS sequence"/>
</dbReference>
<feature type="domain" description="Cadherin" evidence="9">
    <location>
        <begin position="807"/>
        <end position="894"/>
    </location>
</feature>
<keyword evidence="6" id="KW-0472">Membrane</keyword>
<feature type="domain" description="Cadherin" evidence="9">
    <location>
        <begin position="1345"/>
        <end position="1458"/>
    </location>
</feature>
<organism evidence="10 11">
    <name type="scientific">Bugula neritina</name>
    <name type="common">Brown bryozoan</name>
    <name type="synonym">Sertularia neritina</name>
    <dbReference type="NCBI Taxonomy" id="10212"/>
    <lineage>
        <taxon>Eukaryota</taxon>
        <taxon>Metazoa</taxon>
        <taxon>Spiralia</taxon>
        <taxon>Lophotrochozoa</taxon>
        <taxon>Bryozoa</taxon>
        <taxon>Gymnolaemata</taxon>
        <taxon>Cheilostomatida</taxon>
        <taxon>Flustrina</taxon>
        <taxon>Buguloidea</taxon>
        <taxon>Bugulidae</taxon>
        <taxon>Bugula</taxon>
    </lineage>
</organism>
<evidence type="ECO:0000256" key="2">
    <source>
        <dbReference type="ARBA" id="ARBA00022692"/>
    </source>
</evidence>
<feature type="chain" id="PRO_5029692781" description="Cadherin domain-containing protein" evidence="8">
    <location>
        <begin position="40"/>
        <end position="1503"/>
    </location>
</feature>
<comment type="subcellular location">
    <subcellularLocation>
        <location evidence="1">Membrane</location>
    </subcellularLocation>
</comment>
<evidence type="ECO:0000256" key="8">
    <source>
        <dbReference type="SAM" id="SignalP"/>
    </source>
</evidence>
<keyword evidence="4 7" id="KW-0106">Calcium</keyword>
<dbReference type="FunFam" id="2.60.40.60:FF:000020">
    <property type="entry name" value="Dachsous cadherin-related 1b"/>
    <property type="match status" value="2"/>
</dbReference>
<dbReference type="GO" id="GO:0005509">
    <property type="term" value="F:calcium ion binding"/>
    <property type="evidence" value="ECO:0007669"/>
    <property type="project" value="UniProtKB-UniRule"/>
</dbReference>
<feature type="domain" description="Cadherin" evidence="9">
    <location>
        <begin position="473"/>
        <end position="578"/>
    </location>
</feature>
<feature type="domain" description="Cadherin" evidence="9">
    <location>
        <begin position="183"/>
        <end position="254"/>
    </location>
</feature>
<keyword evidence="8" id="KW-0732">Signal</keyword>
<dbReference type="SMART" id="SM00112">
    <property type="entry name" value="CA"/>
    <property type="match status" value="12"/>
</dbReference>
<keyword evidence="5" id="KW-1133">Transmembrane helix</keyword>
<comment type="caution">
    <text evidence="10">The sequence shown here is derived from an EMBL/GenBank/DDBJ whole genome shotgun (WGS) entry which is preliminary data.</text>
</comment>
<name>A0A7J7IYN7_BUGNE</name>
<dbReference type="EMBL" id="VXIV02003258">
    <property type="protein sequence ID" value="KAF6019019.1"/>
    <property type="molecule type" value="Genomic_DNA"/>
</dbReference>
<dbReference type="PROSITE" id="PS50268">
    <property type="entry name" value="CADHERIN_2"/>
    <property type="match status" value="12"/>
</dbReference>
<dbReference type="SUPFAM" id="SSF49313">
    <property type="entry name" value="Cadherin-like"/>
    <property type="match status" value="13"/>
</dbReference>
<dbReference type="Gene3D" id="2.60.40.60">
    <property type="entry name" value="Cadherins"/>
    <property type="match status" value="13"/>
</dbReference>
<protein>
    <recommendedName>
        <fullName evidence="9">Cadherin domain-containing protein</fullName>
    </recommendedName>
</protein>
<dbReference type="OrthoDB" id="6079678at2759"/>
<feature type="domain" description="Cadherin" evidence="9">
    <location>
        <begin position="904"/>
        <end position="1008"/>
    </location>
</feature>
<evidence type="ECO:0000256" key="1">
    <source>
        <dbReference type="ARBA" id="ARBA00004370"/>
    </source>
</evidence>
<sequence>MCVLVFIQSCRSRSTMGIVILRVNVLLLVWALLDSQCQGMQIHWSTVPLCEQYNYKDTQLALPNDGSVTYNKLPLGHNKDSLPFVVTKDGLVLLKHPLCSFYNKNIVVGASGKNSTSGLTSHHKIIFKALNDRLATSKQPEIFHSRRKRAVEVSISKTVDETAEEIILDYASVGVISDDYNEYTLVEDPDVPFTSVDVATGKLLVNQKHRLDYETAPEHQYQLTVNITNRLASREYIVDVTIKLRDVNDEPPVFTMEPYPYLAVFNANLPPNSKVDYVISVRDPDANSKLVYSLLEGSSKFRITQDGELFTTDRLTKGSEYTVKVQVVDDNAQQFIASQKATADIYIRADRRPPQFFQSIYETSVSENVQSVDLDILIRVKSFQGDAISFTMPDSQVFMIVESARRPNEAKIRVTKSLDYETDARSYSLIITATERLTLLSSTARLTVRITDINDNTPIFDISEYVDSTVWKEDSKVGTTIIKVQATDMDPSEIDSGTITYSLQSDLGDALPFAVETQQAVTGYVGVIKVSGNLDYETIDGTGYRFKVIATDQGVPAKASSAYVRVQVENTNDERPQFNSISIEKIEATKTVNSVVATVLALDPDGDKVTYGIVGSEPSRSPFRIDPTTGSVTLTADLMNEAYADISSFTLNVSATDDGSCCELGSQNLNVGYTTVIIEIVGRNHPPEFSQCATYSILAKAPENTANAFVVQVEAEDKDVGPYGELKYSLIVSGANLFRIDENTGEIWTAVSTIDREKTSSILITVKAEDGGQSKLTAFCTFTMQVLDLNDNDPSPSFQSSQDAAADAPPNTSIYDLFAVDPDFGRNGTTGLTFTVTGNDNFYIDGQTLRNRKLLASLEPKTQVMTITVTDGGNRSKSVEFTVNIRQDASPPVFTQVPEPGFKILENLTDDTIIARIKAETATGGPVNYYLVPTTTLGAFHMLTDNQECNTNNELCLAVYQSQNLDADRLRFYKLRVRVTPQSGGSNVAAEETIDIELIDVNDNIPVFENIDNNGYIIGSVDENSTVINTRVVELKANDSDITPAFKTKTYTLEPGEHSSLFRVDMENGVVGLYVNTDFRFDREKVSQYVVKVKATDGAPSARPQSDGQPNSQITAVQVNVNDINDNEPYFPQDQYDGQVEETAPKGRRVMNIRASDLDIQNNFKYITISGNDNQAFEIADTGDVLVFDSSRLDYESKKVYNMVVEVSDGRFQARTNVHIKLLDMNDNVPEFTQRVYTVTNVVEEDPDVSTTNRFPIVKVKATDADVDRPNNITYDISGALSDRFQINPTSGQVYLVKSLDRDLQSHWDINVLAYDEPNTPTTRIGYAIISVIPIDINDNDPVFRENTLYITIPENVATGSQILTIRADDKDEGNNGKVQFRLNSQSVEPRDFPATGYPYFSIEPSGVVKTLAKFDREVVDKYTLEVIAYDEGTPNQRTVTGTVTVNIGDVNDNPPYFIPDVYERRVSELAGPQSFIVQVLVEDLDSDATFAFLLDDQALKKL</sequence>
<evidence type="ECO:0000313" key="10">
    <source>
        <dbReference type="EMBL" id="KAF6019019.1"/>
    </source>
</evidence>
<evidence type="ECO:0000256" key="3">
    <source>
        <dbReference type="ARBA" id="ARBA00022737"/>
    </source>
</evidence>
<feature type="domain" description="Cadherin" evidence="9">
    <location>
        <begin position="363"/>
        <end position="460"/>
    </location>
</feature>
<dbReference type="CDD" id="cd11304">
    <property type="entry name" value="Cadherin_repeat"/>
    <property type="match status" value="11"/>
</dbReference>
<dbReference type="InterPro" id="IPR015919">
    <property type="entry name" value="Cadherin-like_sf"/>
</dbReference>
<dbReference type="InterPro" id="IPR020894">
    <property type="entry name" value="Cadherin_CS"/>
</dbReference>
<feature type="domain" description="Cadherin" evidence="9">
    <location>
        <begin position="693"/>
        <end position="798"/>
    </location>
</feature>
<dbReference type="GO" id="GO:0007156">
    <property type="term" value="P:homophilic cell adhesion via plasma membrane adhesion molecules"/>
    <property type="evidence" value="ECO:0007669"/>
    <property type="project" value="InterPro"/>
</dbReference>
<dbReference type="PANTHER" id="PTHR24026:SF133">
    <property type="entry name" value="CADHERIN-RELATED FAMILY MEMBER 2"/>
    <property type="match status" value="1"/>
</dbReference>
<keyword evidence="3" id="KW-0677">Repeat</keyword>
<feature type="domain" description="Cadherin" evidence="9">
    <location>
        <begin position="1243"/>
        <end position="1344"/>
    </location>
</feature>
<dbReference type="PANTHER" id="PTHR24026">
    <property type="entry name" value="FAT ATYPICAL CADHERIN-RELATED"/>
    <property type="match status" value="1"/>
</dbReference>
<evidence type="ECO:0000256" key="4">
    <source>
        <dbReference type="ARBA" id="ARBA00022837"/>
    </source>
</evidence>
<dbReference type="InterPro" id="IPR002126">
    <property type="entry name" value="Cadherin-like_dom"/>
</dbReference>
<evidence type="ECO:0000259" key="9">
    <source>
        <dbReference type="PROSITE" id="PS50268"/>
    </source>
</evidence>
<proteinExistence type="predicted"/>